<dbReference type="eggNOG" id="COG1473">
    <property type="taxonomic scope" value="Bacteria"/>
</dbReference>
<gene>
    <name evidence="2" type="ordered locus">HPL003_26330</name>
</gene>
<name>G7VR81_PAETH</name>
<reference key="2">
    <citation type="submission" date="2011-11" db="EMBL/GenBank/DDBJ databases">
        <authorList>
            <person name="Shin S.H."/>
            <person name="Kim S."/>
            <person name="Kim J.Y."/>
        </authorList>
    </citation>
    <scope>NUCLEOTIDE SEQUENCE</scope>
    <source>
        <strain>HPL-003</strain>
    </source>
</reference>
<dbReference type="Gene3D" id="3.40.630.10">
    <property type="entry name" value="Zn peptidases"/>
    <property type="match status" value="1"/>
</dbReference>
<organism evidence="2 3">
    <name type="scientific">Paenibacillus terrae (strain HPL-003)</name>
    <dbReference type="NCBI Taxonomy" id="985665"/>
    <lineage>
        <taxon>Bacteria</taxon>
        <taxon>Bacillati</taxon>
        <taxon>Bacillota</taxon>
        <taxon>Bacilli</taxon>
        <taxon>Bacillales</taxon>
        <taxon>Paenibacillaceae</taxon>
        <taxon>Paenibacillus</taxon>
    </lineage>
</organism>
<evidence type="ECO:0000313" key="2">
    <source>
        <dbReference type="EMBL" id="AET61980.1"/>
    </source>
</evidence>
<feature type="region of interest" description="Disordered" evidence="1">
    <location>
        <begin position="457"/>
        <end position="478"/>
    </location>
</feature>
<sequence>MKNIHEAQQGDCEWLADRIERGRESFMEISDHIWKLAESKFEEFESADLLAGQLERSDFRVERCAAGLPTAFIGSYGSGSPVIAVLGEFDALPNMSQQAGVAVEQALEHKGNGHGCGHHLLGTGALAAVVAVKEYMEERGLPGTIRYYGCPAEEGGSGKTFMVREGLFDDVDAALTWHPGYNNAVVSQTSVANYQIRYRFLGKSAHAGISPHKGRSALDAVELMNVGANYMREHIPPEARFHYAVTETGGEFPNVVQAEAEVVYLIRAPELRQVEEIYHRMNDVAKGAALMTGTEVDIRFEKACSNLIPNVTLEQVMYRCFTHLGVPVFTEAEQSYASEILSTLQQGRTDAVNGESLPETLDPYEPASGRMLGSTDVSDVSWVVPTAQLETVCYASETPFHSWQMVAQGMASASHKGMLHAAKVMAATAVELLMHPGIMEEAKQELRARGGGMEGYTCPIPAHVKPPVKERPSRRQPE</sequence>
<dbReference type="GO" id="GO:0016805">
    <property type="term" value="F:dipeptidase activity"/>
    <property type="evidence" value="ECO:0007669"/>
    <property type="project" value="TreeGrafter"/>
</dbReference>
<dbReference type="InterPro" id="IPR052030">
    <property type="entry name" value="Peptidase_M20/M20A_hydrolases"/>
</dbReference>
<dbReference type="Proteomes" id="UP000005876">
    <property type="component" value="Chromosome"/>
</dbReference>
<dbReference type="KEGG" id="pta:HPL003_26330"/>
<dbReference type="Pfam" id="PF01546">
    <property type="entry name" value="Peptidase_M20"/>
    <property type="match status" value="1"/>
</dbReference>
<dbReference type="SUPFAM" id="SSF55031">
    <property type="entry name" value="Bacterial exopeptidase dimerisation domain"/>
    <property type="match status" value="1"/>
</dbReference>
<accession>G7VR81</accession>
<dbReference type="Gene3D" id="3.30.70.360">
    <property type="match status" value="1"/>
</dbReference>
<dbReference type="NCBIfam" id="TIGR01891">
    <property type="entry name" value="amidohydrolases"/>
    <property type="match status" value="1"/>
</dbReference>
<evidence type="ECO:0000313" key="3">
    <source>
        <dbReference type="Proteomes" id="UP000005876"/>
    </source>
</evidence>
<protein>
    <submittedName>
        <fullName evidence="2">Aminobenzoyl-glutamate utilization protein B</fullName>
    </submittedName>
</protein>
<dbReference type="GO" id="GO:0005737">
    <property type="term" value="C:cytoplasm"/>
    <property type="evidence" value="ECO:0007669"/>
    <property type="project" value="TreeGrafter"/>
</dbReference>
<dbReference type="GO" id="GO:0046657">
    <property type="term" value="P:folic acid catabolic process"/>
    <property type="evidence" value="ECO:0007669"/>
    <property type="project" value="TreeGrafter"/>
</dbReference>
<dbReference type="RefSeq" id="WP_014282660.1">
    <property type="nucleotide sequence ID" value="NC_016641.1"/>
</dbReference>
<dbReference type="PANTHER" id="PTHR30575:SF0">
    <property type="entry name" value="XAA-ARG DIPEPTIDASE"/>
    <property type="match status" value="1"/>
</dbReference>
<dbReference type="CDD" id="cd05673">
    <property type="entry name" value="M20_Acy1L2_AbgB"/>
    <property type="match status" value="1"/>
</dbReference>
<reference evidence="2 3" key="3">
    <citation type="journal article" date="2012" name="J. Bacteriol.">
        <title>Genome Sequence of Paenibacillus terrae HPL-003, a Xylanase-Producing Bacterium Isolated from Soil Found in Forest Residue.</title>
        <authorList>
            <person name="Shin S.H."/>
            <person name="Kim S."/>
            <person name="Kim J.Y."/>
            <person name="Song H.Y."/>
            <person name="Cho S.J."/>
            <person name="Kim D.R."/>
            <person name="Lee K.I."/>
            <person name="Lim H.K."/>
            <person name="Park N.J."/>
            <person name="Hwang I.T."/>
            <person name="Yang K.S."/>
        </authorList>
    </citation>
    <scope>NUCLEOTIDE SEQUENCE [LARGE SCALE GENOMIC DNA]</scope>
    <source>
        <strain evidence="2 3">HPL-003</strain>
    </source>
</reference>
<dbReference type="SUPFAM" id="SSF53187">
    <property type="entry name" value="Zn-dependent exopeptidases"/>
    <property type="match status" value="1"/>
</dbReference>
<reference evidence="3" key="1">
    <citation type="submission" date="2011-11" db="EMBL/GenBank/DDBJ databases">
        <title>Complete sequence of Paenibacillus terrae HPL-003.</title>
        <authorList>
            <person name="Shin S.H."/>
            <person name="Kim S."/>
            <person name="Kim J.Y."/>
        </authorList>
    </citation>
    <scope>NUCLEOTIDE SEQUENCE [LARGE SCALE GENOMIC DNA]</scope>
    <source>
        <strain evidence="3">HPL-003</strain>
    </source>
</reference>
<dbReference type="AlphaFoldDB" id="G7VR81"/>
<dbReference type="EMBL" id="CP003107">
    <property type="protein sequence ID" value="AET61980.1"/>
    <property type="molecule type" value="Genomic_DNA"/>
</dbReference>
<dbReference type="InterPro" id="IPR002933">
    <property type="entry name" value="Peptidase_M20"/>
</dbReference>
<dbReference type="GO" id="GO:0071713">
    <property type="term" value="F:para-aminobenzoyl-glutamate hydrolase activity"/>
    <property type="evidence" value="ECO:0007669"/>
    <property type="project" value="TreeGrafter"/>
</dbReference>
<dbReference type="PANTHER" id="PTHR30575">
    <property type="entry name" value="PEPTIDASE M20"/>
    <property type="match status" value="1"/>
</dbReference>
<proteinExistence type="predicted"/>
<feature type="compositionally biased region" description="Basic and acidic residues" evidence="1">
    <location>
        <begin position="467"/>
        <end position="478"/>
    </location>
</feature>
<dbReference type="PIRSF" id="PIRSF037227">
    <property type="entry name" value="Aminobenzoyl-glu_utiliz_pB"/>
    <property type="match status" value="1"/>
</dbReference>
<dbReference type="InterPro" id="IPR017439">
    <property type="entry name" value="Amidohydrolase"/>
</dbReference>
<dbReference type="FunFam" id="3.30.70.360:FF:000004">
    <property type="entry name" value="Peptidase M20 domain-containing protein 2"/>
    <property type="match status" value="1"/>
</dbReference>
<dbReference type="HOGENOM" id="CLU_031812_0_1_9"/>
<evidence type="ECO:0000256" key="1">
    <source>
        <dbReference type="SAM" id="MobiDB-lite"/>
    </source>
</evidence>
<dbReference type="InterPro" id="IPR036264">
    <property type="entry name" value="Bact_exopeptidase_dim_dom"/>
</dbReference>
<dbReference type="InterPro" id="IPR017145">
    <property type="entry name" value="Aminobenzoyl-glu_utiliz_pB"/>
</dbReference>